<dbReference type="AlphaFoldDB" id="A0A559IQ21"/>
<reference evidence="2 3" key="1">
    <citation type="submission" date="2019-07" db="EMBL/GenBank/DDBJ databases">
        <authorList>
            <person name="Kim J."/>
        </authorList>
    </citation>
    <scope>NUCLEOTIDE SEQUENCE [LARGE SCALE GENOMIC DNA]</scope>
    <source>
        <strain evidence="2 3">N4</strain>
    </source>
</reference>
<dbReference type="PANTHER" id="PTHR31527">
    <property type="entry name" value="RE64534P"/>
    <property type="match status" value="1"/>
</dbReference>
<dbReference type="EMBL" id="VNJK01000002">
    <property type="protein sequence ID" value="TVX89716.1"/>
    <property type="molecule type" value="Genomic_DNA"/>
</dbReference>
<dbReference type="RefSeq" id="WP_144992470.1">
    <property type="nucleotide sequence ID" value="NZ_VNJK01000002.1"/>
</dbReference>
<organism evidence="2 3">
    <name type="scientific">Paenibacillus agilis</name>
    <dbReference type="NCBI Taxonomy" id="3020863"/>
    <lineage>
        <taxon>Bacteria</taxon>
        <taxon>Bacillati</taxon>
        <taxon>Bacillota</taxon>
        <taxon>Bacilli</taxon>
        <taxon>Bacillales</taxon>
        <taxon>Paenibacillaceae</taxon>
        <taxon>Paenibacillus</taxon>
    </lineage>
</organism>
<keyword evidence="3" id="KW-1185">Reference proteome</keyword>
<dbReference type="Pfam" id="PF09347">
    <property type="entry name" value="DUF1989"/>
    <property type="match status" value="1"/>
</dbReference>
<dbReference type="InterPro" id="IPR018959">
    <property type="entry name" value="DUF1989"/>
</dbReference>
<evidence type="ECO:0000313" key="3">
    <source>
        <dbReference type="Proteomes" id="UP000318102"/>
    </source>
</evidence>
<feature type="domain" description="DUF1989" evidence="1">
    <location>
        <begin position="5"/>
        <end position="169"/>
    </location>
</feature>
<proteinExistence type="predicted"/>
<evidence type="ECO:0000259" key="1">
    <source>
        <dbReference type="Pfam" id="PF09347"/>
    </source>
</evidence>
<protein>
    <submittedName>
        <fullName evidence="2">Urea carboxylase-associated family protein</fullName>
    </submittedName>
</protein>
<accession>A0A559IQ21</accession>
<comment type="caution">
    <text evidence="2">The sequence shown here is derived from an EMBL/GenBank/DDBJ whole genome shotgun (WGS) entry which is preliminary data.</text>
</comment>
<dbReference type="PANTHER" id="PTHR31527:SF0">
    <property type="entry name" value="RE64534P"/>
    <property type="match status" value="1"/>
</dbReference>
<evidence type="ECO:0000313" key="2">
    <source>
        <dbReference type="EMBL" id="TVX89716.1"/>
    </source>
</evidence>
<gene>
    <name evidence="2" type="ORF">FPZ44_18345</name>
</gene>
<dbReference type="OrthoDB" id="9772660at2"/>
<name>A0A559IQ21_9BACL</name>
<sequence length="198" mass="22233">MKEYIIEKQTGRAFTLKAGDLISIIDIEGKQVADFFAVSTMNHQEYFSAAVTIDCKESLLITKDDTLYTNLYRPMFTMIHDDVGIHDLLIPCCRKQMYNHFFNNGHGHSNCFDNINQSLSKFGIPPFTTLQPLNLFMNTSITPEKKIIIDPPLSKPGDTVTLRAEVDAIVSISACSVIEGPCNDGVCKPLKVRIEQRD</sequence>
<dbReference type="Proteomes" id="UP000318102">
    <property type="component" value="Unassembled WGS sequence"/>
</dbReference>